<accession>A0A2P8QYT8</accession>
<comment type="similarity">
    <text evidence="1">Belongs to the peptidase A31 family.</text>
</comment>
<dbReference type="RefSeq" id="WP_106872640.1">
    <property type="nucleotide sequence ID" value="NZ_CP053841.1"/>
</dbReference>
<evidence type="ECO:0000256" key="4">
    <source>
        <dbReference type="ARBA" id="ARBA00022723"/>
    </source>
</evidence>
<dbReference type="SUPFAM" id="SSF53163">
    <property type="entry name" value="HybD-like"/>
    <property type="match status" value="1"/>
</dbReference>
<sequence>MKILVLGIGNVMFSDEGIGVHITKMIEKNYTFYSKKHTIDFVDGGTLANILIPTIVEYDNVLIIDCIDADDGKIGDVYFFDYNDMPKMINWSGSAHEVEMLQTLQMMEILGDRPETKILGVVPKRIEPLSFDLSEEIQKAVPLMEKTIINHLKQFEFEIKKIANYSVQDIADQFKKEQYDN</sequence>
<evidence type="ECO:0000256" key="2">
    <source>
        <dbReference type="ARBA" id="ARBA00022596"/>
    </source>
</evidence>
<dbReference type="PRINTS" id="PR00446">
    <property type="entry name" value="HYDRGNUPTAKE"/>
</dbReference>
<dbReference type="Gene3D" id="3.40.50.1450">
    <property type="entry name" value="HybD-like"/>
    <property type="match status" value="1"/>
</dbReference>
<dbReference type="Proteomes" id="UP000240535">
    <property type="component" value="Unassembled WGS sequence"/>
</dbReference>
<reference evidence="9" key="1">
    <citation type="submission" date="2017-10" db="EMBL/GenBank/DDBJ databases">
        <title>Campylobacter species from seals.</title>
        <authorList>
            <person name="Gilbert M.J."/>
            <person name="Zomer A.L."/>
            <person name="Timmerman A.J."/>
            <person name="Duim B."/>
            <person name="Wagenaar J.A."/>
        </authorList>
    </citation>
    <scope>NUCLEOTIDE SEQUENCE [LARGE SCALE GENOMIC DNA]</scope>
    <source>
        <strain evidence="9">17S00004-5</strain>
    </source>
</reference>
<evidence type="ECO:0000256" key="7">
    <source>
        <dbReference type="PIRSR" id="PIRSR604419-1"/>
    </source>
</evidence>
<evidence type="ECO:0000313" key="8">
    <source>
        <dbReference type="EMBL" id="PSM51401.1"/>
    </source>
</evidence>
<dbReference type="InterPro" id="IPR000671">
    <property type="entry name" value="Peptidase_A31"/>
</dbReference>
<dbReference type="InterPro" id="IPR004419">
    <property type="entry name" value="Pept_A31_hyd_express"/>
</dbReference>
<dbReference type="GO" id="GO:0004190">
    <property type="term" value="F:aspartic-type endopeptidase activity"/>
    <property type="evidence" value="ECO:0007669"/>
    <property type="project" value="UniProtKB-KW"/>
</dbReference>
<name>A0A2P8QYT8_9BACT</name>
<dbReference type="NCBIfam" id="TIGR00072">
    <property type="entry name" value="hydrog_prot"/>
    <property type="match status" value="1"/>
</dbReference>
<dbReference type="NCBIfam" id="TIGR00140">
    <property type="entry name" value="hupD"/>
    <property type="match status" value="1"/>
</dbReference>
<gene>
    <name evidence="8" type="primary">hybD</name>
    <name evidence="8" type="ORF">CQ405_08410</name>
</gene>
<dbReference type="GO" id="GO:0046872">
    <property type="term" value="F:metal ion binding"/>
    <property type="evidence" value="ECO:0007669"/>
    <property type="project" value="UniProtKB-KW"/>
</dbReference>
<dbReference type="AlphaFoldDB" id="A0A2P8QYT8"/>
<evidence type="ECO:0000256" key="6">
    <source>
        <dbReference type="ARBA" id="ARBA00022801"/>
    </source>
</evidence>
<keyword evidence="6" id="KW-0378">Hydrolase</keyword>
<evidence type="ECO:0000256" key="3">
    <source>
        <dbReference type="ARBA" id="ARBA00022670"/>
    </source>
</evidence>
<organism evidence="8 9">
    <name type="scientific">Campylobacter blaseri</name>
    <dbReference type="NCBI Taxonomy" id="2042961"/>
    <lineage>
        <taxon>Bacteria</taxon>
        <taxon>Pseudomonadati</taxon>
        <taxon>Campylobacterota</taxon>
        <taxon>Epsilonproteobacteria</taxon>
        <taxon>Campylobacterales</taxon>
        <taxon>Campylobacteraceae</taxon>
        <taxon>Campylobacter</taxon>
    </lineage>
</organism>
<keyword evidence="2 7" id="KW-0533">Nickel</keyword>
<keyword evidence="9" id="KW-1185">Reference proteome</keyword>
<keyword evidence="4 7" id="KW-0479">Metal-binding</keyword>
<dbReference type="EMBL" id="PDHH01000008">
    <property type="protein sequence ID" value="PSM51401.1"/>
    <property type="molecule type" value="Genomic_DNA"/>
</dbReference>
<dbReference type="OrthoDB" id="9792731at2"/>
<dbReference type="GO" id="GO:0016485">
    <property type="term" value="P:protein processing"/>
    <property type="evidence" value="ECO:0007669"/>
    <property type="project" value="InterPro"/>
</dbReference>
<evidence type="ECO:0000256" key="5">
    <source>
        <dbReference type="ARBA" id="ARBA00022750"/>
    </source>
</evidence>
<dbReference type="Pfam" id="PF01750">
    <property type="entry name" value="HycI"/>
    <property type="match status" value="1"/>
</dbReference>
<feature type="binding site" evidence="7">
    <location>
        <position position="96"/>
    </location>
    <ligand>
        <name>Ni(2+)</name>
        <dbReference type="ChEBI" id="CHEBI:49786"/>
    </ligand>
</feature>
<dbReference type="CDD" id="cd06062">
    <property type="entry name" value="H2MP_MemB-H2up"/>
    <property type="match status" value="1"/>
</dbReference>
<dbReference type="FunFam" id="3.40.50.1450:FF:000005">
    <property type="entry name" value="Hydrogenase maturation protease HycI"/>
    <property type="match status" value="1"/>
</dbReference>
<protein>
    <submittedName>
        <fullName evidence="8">HyaD/HybD family hydrogenase maturation endopeptidase</fullName>
    </submittedName>
</protein>
<feature type="binding site" evidence="7">
    <location>
        <position position="16"/>
    </location>
    <ligand>
        <name>Ni(2+)</name>
        <dbReference type="ChEBI" id="CHEBI:49786"/>
    </ligand>
</feature>
<dbReference type="PANTHER" id="PTHR30302">
    <property type="entry name" value="HYDROGENASE 1 MATURATION PROTEASE"/>
    <property type="match status" value="1"/>
</dbReference>
<feature type="binding site" evidence="7">
    <location>
        <position position="65"/>
    </location>
    <ligand>
        <name>Ni(2+)</name>
        <dbReference type="ChEBI" id="CHEBI:49786"/>
    </ligand>
</feature>
<keyword evidence="5" id="KW-0064">Aspartyl protease</keyword>
<keyword evidence="3" id="KW-0645">Protease</keyword>
<proteinExistence type="inferred from homology"/>
<comment type="caution">
    <text evidence="8">The sequence shown here is derived from an EMBL/GenBank/DDBJ whole genome shotgun (WGS) entry which is preliminary data.</text>
</comment>
<dbReference type="PANTHER" id="PTHR30302:SF1">
    <property type="entry name" value="HYDROGENASE 2 MATURATION PROTEASE"/>
    <property type="match status" value="1"/>
</dbReference>
<evidence type="ECO:0000313" key="9">
    <source>
        <dbReference type="Proteomes" id="UP000240535"/>
    </source>
</evidence>
<evidence type="ECO:0000256" key="1">
    <source>
        <dbReference type="ARBA" id="ARBA00006814"/>
    </source>
</evidence>
<dbReference type="InterPro" id="IPR023430">
    <property type="entry name" value="Pept_HybD-like_dom_sf"/>
</dbReference>
<dbReference type="GO" id="GO:0008047">
    <property type="term" value="F:enzyme activator activity"/>
    <property type="evidence" value="ECO:0007669"/>
    <property type="project" value="InterPro"/>
</dbReference>